<keyword evidence="1" id="KW-0175">Coiled coil</keyword>
<feature type="coiled-coil region" evidence="1">
    <location>
        <begin position="16"/>
        <end position="43"/>
    </location>
</feature>
<evidence type="ECO:0000256" key="1">
    <source>
        <dbReference type="SAM" id="Coils"/>
    </source>
</evidence>
<comment type="caution">
    <text evidence="2">The sequence shown here is derived from an EMBL/GenBank/DDBJ whole genome shotgun (WGS) entry which is preliminary data.</text>
</comment>
<feature type="non-terminal residue" evidence="2">
    <location>
        <position position="107"/>
    </location>
</feature>
<gene>
    <name evidence="2" type="ORF">ANCCAN_18281</name>
</gene>
<evidence type="ECO:0000313" key="3">
    <source>
        <dbReference type="Proteomes" id="UP000252519"/>
    </source>
</evidence>
<dbReference type="AlphaFoldDB" id="A0A368FUD8"/>
<dbReference type="EMBL" id="JOJR01000620">
    <property type="protein sequence ID" value="RCN35834.1"/>
    <property type="molecule type" value="Genomic_DNA"/>
</dbReference>
<sequence>MYRLLTNYAIPWAMQAKRLNAEVKKLQDDLAKIKHRVSKDERKNRGIIAFGSTNPLEVPFILPSSEYCKEGDLNEVYAMLKKRRPKVRTEHDETLFFNDFIYTIVKK</sequence>
<name>A0A368FUD8_ANCCA</name>
<proteinExistence type="predicted"/>
<dbReference type="Proteomes" id="UP000252519">
    <property type="component" value="Unassembled WGS sequence"/>
</dbReference>
<organism evidence="2 3">
    <name type="scientific">Ancylostoma caninum</name>
    <name type="common">Dog hookworm</name>
    <dbReference type="NCBI Taxonomy" id="29170"/>
    <lineage>
        <taxon>Eukaryota</taxon>
        <taxon>Metazoa</taxon>
        <taxon>Ecdysozoa</taxon>
        <taxon>Nematoda</taxon>
        <taxon>Chromadorea</taxon>
        <taxon>Rhabditida</taxon>
        <taxon>Rhabditina</taxon>
        <taxon>Rhabditomorpha</taxon>
        <taxon>Strongyloidea</taxon>
        <taxon>Ancylostomatidae</taxon>
        <taxon>Ancylostomatinae</taxon>
        <taxon>Ancylostoma</taxon>
    </lineage>
</organism>
<reference evidence="2 3" key="1">
    <citation type="submission" date="2014-10" db="EMBL/GenBank/DDBJ databases">
        <title>Draft genome of the hookworm Ancylostoma caninum.</title>
        <authorList>
            <person name="Mitreva M."/>
        </authorList>
    </citation>
    <scope>NUCLEOTIDE SEQUENCE [LARGE SCALE GENOMIC DNA]</scope>
    <source>
        <strain evidence="2 3">Baltimore</strain>
    </source>
</reference>
<accession>A0A368FUD8</accession>
<evidence type="ECO:0000313" key="2">
    <source>
        <dbReference type="EMBL" id="RCN35834.1"/>
    </source>
</evidence>
<protein>
    <submittedName>
        <fullName evidence="2">Uncharacterized protein</fullName>
    </submittedName>
</protein>
<keyword evidence="3" id="KW-1185">Reference proteome</keyword>